<evidence type="ECO:0000256" key="1">
    <source>
        <dbReference type="SAM" id="Phobius"/>
    </source>
</evidence>
<proteinExistence type="predicted"/>
<sequence>MITLKFLAAWLKITGAAVVALVLEIVLIRSWWLFLLVMVPTLLVFAGLSAAMWREWRSTRHGDSAYSYSYVRYEED</sequence>
<reference evidence="3 4" key="1">
    <citation type="submission" date="2017-10" db="EMBL/GenBank/DDBJ databases">
        <title>Sequencing the genomes of 1000 actinobacteria strains.</title>
        <authorList>
            <person name="Klenk H.-P."/>
        </authorList>
    </citation>
    <scope>NUCLEOTIDE SEQUENCE [LARGE SCALE GENOMIC DNA]</scope>
    <source>
        <strain evidence="3 4">DSM 46092</strain>
    </source>
</reference>
<protein>
    <submittedName>
        <fullName evidence="3">Uncharacterized protein</fullName>
    </submittedName>
</protein>
<keyword evidence="1" id="KW-0812">Transmembrane</keyword>
<feature type="transmembrane region" description="Helical" evidence="1">
    <location>
        <begin position="32"/>
        <end position="53"/>
    </location>
</feature>
<comment type="caution">
    <text evidence="3">The sequence shown here is derived from an EMBL/GenBank/DDBJ whole genome shotgun (WGS) entry which is preliminary data.</text>
</comment>
<keyword evidence="1" id="KW-1133">Transmembrane helix</keyword>
<evidence type="ECO:0000313" key="4">
    <source>
        <dbReference type="Proteomes" id="UP000243542"/>
    </source>
</evidence>
<evidence type="ECO:0000313" key="3">
    <source>
        <dbReference type="EMBL" id="PFG57652.1"/>
    </source>
</evidence>
<organism evidence="3 4">
    <name type="scientific">Amycolatopsis sulphurea</name>
    <dbReference type="NCBI Taxonomy" id="76022"/>
    <lineage>
        <taxon>Bacteria</taxon>
        <taxon>Bacillati</taxon>
        <taxon>Actinomycetota</taxon>
        <taxon>Actinomycetes</taxon>
        <taxon>Pseudonocardiales</taxon>
        <taxon>Pseudonocardiaceae</taxon>
        <taxon>Amycolatopsis</taxon>
    </lineage>
</organism>
<dbReference type="RefSeq" id="WP_098510197.1">
    <property type="nucleotide sequence ID" value="NZ_JBIAKZ010000064.1"/>
</dbReference>
<accession>A0A2A9G455</accession>
<name>A0A2A9G455_9PSEU</name>
<dbReference type="EMBL" id="PDJK01000002">
    <property type="protein sequence ID" value="PFG51077.1"/>
    <property type="molecule type" value="Genomic_DNA"/>
</dbReference>
<gene>
    <name evidence="3" type="ORF">ATK36_1248</name>
    <name evidence="2" type="ORF">ATK36_6350</name>
</gene>
<keyword evidence="1" id="KW-0472">Membrane</keyword>
<dbReference type="EMBL" id="PDJK01000001">
    <property type="protein sequence ID" value="PFG57652.1"/>
    <property type="molecule type" value="Genomic_DNA"/>
</dbReference>
<dbReference type="Proteomes" id="UP000243542">
    <property type="component" value="Unassembled WGS sequence"/>
</dbReference>
<evidence type="ECO:0000313" key="2">
    <source>
        <dbReference type="EMBL" id="PFG51077.1"/>
    </source>
</evidence>
<keyword evidence="4" id="KW-1185">Reference proteome</keyword>
<dbReference type="AlphaFoldDB" id="A0A2A9G455"/>
<feature type="transmembrane region" description="Helical" evidence="1">
    <location>
        <begin position="7"/>
        <end position="26"/>
    </location>
</feature>